<dbReference type="AlphaFoldDB" id="A0A9P7ANJ6"/>
<dbReference type="Gene3D" id="3.40.630.30">
    <property type="match status" value="1"/>
</dbReference>
<evidence type="ECO:0000313" key="4">
    <source>
        <dbReference type="Proteomes" id="UP000719766"/>
    </source>
</evidence>
<keyword evidence="4" id="KW-1185">Reference proteome</keyword>
<dbReference type="Proteomes" id="UP000719766">
    <property type="component" value="Unassembled WGS sequence"/>
</dbReference>
<sequence length="395" mass="44527">MPAFRRASSKNEDDAYTEGVSQTKRQKGNSGRVIVPSPSMRVTRASMSLDGLLDLFQTGIESRTSDDPANDLEEASYFERFVGSVLPECLEVRCRVQDSDCRTDSFGTLLRPLSRYEVSAAIKYASAFGAAVLPSPAQAAILRKLQLHRERRRTDIQGLDFVNHNSLTSVPPQLPPQPPQSGIVDSLRSIRTTHYETSFLSRLCGHRPSTDSGLVAVDWETRSPWMELMTDVREHYSYAHPASSQSHEVLVPIRYVSLQPSHLQQVHELLARVFWDGINVSDLLQSSERCSVIAMYGKIVIGAALLSSPQETYITYLAVRAGWHNCQIATTMLYHLIMLNPHRDITLHVAANNPAMLLYNRFGFKAEEFITGFYEDYLDSQSRASMNAFRLRLRR</sequence>
<feature type="region of interest" description="Disordered" evidence="1">
    <location>
        <begin position="1"/>
        <end position="37"/>
    </location>
</feature>
<organism evidence="3 4">
    <name type="scientific">Suillus plorans</name>
    <dbReference type="NCBI Taxonomy" id="116603"/>
    <lineage>
        <taxon>Eukaryota</taxon>
        <taxon>Fungi</taxon>
        <taxon>Dikarya</taxon>
        <taxon>Basidiomycota</taxon>
        <taxon>Agaricomycotina</taxon>
        <taxon>Agaricomycetes</taxon>
        <taxon>Agaricomycetidae</taxon>
        <taxon>Boletales</taxon>
        <taxon>Suillineae</taxon>
        <taxon>Suillaceae</taxon>
        <taxon>Suillus</taxon>
    </lineage>
</organism>
<dbReference type="InterPro" id="IPR000182">
    <property type="entry name" value="GNAT_dom"/>
</dbReference>
<proteinExistence type="predicted"/>
<comment type="caution">
    <text evidence="3">The sequence shown here is derived from an EMBL/GenBank/DDBJ whole genome shotgun (WGS) entry which is preliminary data.</text>
</comment>
<dbReference type="GO" id="GO:0016747">
    <property type="term" value="F:acyltransferase activity, transferring groups other than amino-acyl groups"/>
    <property type="evidence" value="ECO:0007669"/>
    <property type="project" value="InterPro"/>
</dbReference>
<dbReference type="OrthoDB" id="4080456at2759"/>
<dbReference type="SUPFAM" id="SSF55729">
    <property type="entry name" value="Acyl-CoA N-acyltransferases (Nat)"/>
    <property type="match status" value="1"/>
</dbReference>
<reference evidence="3" key="1">
    <citation type="journal article" date="2020" name="New Phytol.">
        <title>Comparative genomics reveals dynamic genome evolution in host specialist ectomycorrhizal fungi.</title>
        <authorList>
            <person name="Lofgren L.A."/>
            <person name="Nguyen N.H."/>
            <person name="Vilgalys R."/>
            <person name="Ruytinx J."/>
            <person name="Liao H.L."/>
            <person name="Branco S."/>
            <person name="Kuo A."/>
            <person name="LaButti K."/>
            <person name="Lipzen A."/>
            <person name="Andreopoulos W."/>
            <person name="Pangilinan J."/>
            <person name="Riley R."/>
            <person name="Hundley H."/>
            <person name="Na H."/>
            <person name="Barry K."/>
            <person name="Grigoriev I.V."/>
            <person name="Stajich J.E."/>
            <person name="Kennedy P.G."/>
        </authorList>
    </citation>
    <scope>NUCLEOTIDE SEQUENCE</scope>
    <source>
        <strain evidence="3">S12</strain>
    </source>
</reference>
<gene>
    <name evidence="3" type="ORF">HD556DRAFT_1479859</name>
</gene>
<evidence type="ECO:0000256" key="1">
    <source>
        <dbReference type="SAM" id="MobiDB-lite"/>
    </source>
</evidence>
<dbReference type="RefSeq" id="XP_041159626.1">
    <property type="nucleotide sequence ID" value="XM_041308604.1"/>
</dbReference>
<accession>A0A9P7ANJ6</accession>
<dbReference type="PROSITE" id="PS51186">
    <property type="entry name" value="GNAT"/>
    <property type="match status" value="1"/>
</dbReference>
<dbReference type="GeneID" id="64602368"/>
<dbReference type="EMBL" id="JABBWE010000032">
    <property type="protein sequence ID" value="KAG1793137.1"/>
    <property type="molecule type" value="Genomic_DNA"/>
</dbReference>
<dbReference type="Pfam" id="PF00583">
    <property type="entry name" value="Acetyltransf_1"/>
    <property type="match status" value="1"/>
</dbReference>
<evidence type="ECO:0000259" key="2">
    <source>
        <dbReference type="PROSITE" id="PS51186"/>
    </source>
</evidence>
<feature type="domain" description="N-acetyltransferase" evidence="2">
    <location>
        <begin position="253"/>
        <end position="395"/>
    </location>
</feature>
<protein>
    <recommendedName>
        <fullName evidence="2">N-acetyltransferase domain-containing protein</fullName>
    </recommendedName>
</protein>
<dbReference type="InterPro" id="IPR016181">
    <property type="entry name" value="Acyl_CoA_acyltransferase"/>
</dbReference>
<name>A0A9P7ANJ6_9AGAM</name>
<evidence type="ECO:0000313" key="3">
    <source>
        <dbReference type="EMBL" id="KAG1793137.1"/>
    </source>
</evidence>